<dbReference type="EC" id="2.4.1.255" evidence="3"/>
<feature type="domain" description="O-GlcNAc transferase C-terminal" evidence="9">
    <location>
        <begin position="1154"/>
        <end position="1337"/>
    </location>
</feature>
<evidence type="ECO:0000313" key="11">
    <source>
        <dbReference type="Proteomes" id="UP000254259"/>
    </source>
</evidence>
<evidence type="ECO:0000256" key="2">
    <source>
        <dbReference type="ARBA" id="ARBA00005386"/>
    </source>
</evidence>
<dbReference type="EMBL" id="LT984814">
    <property type="protein sequence ID" value="SPD68909.1"/>
    <property type="molecule type" value="Genomic_DNA"/>
</dbReference>
<dbReference type="GO" id="GO:0097363">
    <property type="term" value="F:protein O-acetylglucosaminyltransferase activity"/>
    <property type="evidence" value="ECO:0007669"/>
    <property type="project" value="UniProtKB-EC"/>
</dbReference>
<keyword evidence="6" id="KW-0677">Repeat</keyword>
<feature type="repeat" description="TPR" evidence="8">
    <location>
        <begin position="1408"/>
        <end position="1441"/>
    </location>
</feature>
<accession>A0A9Q7XVQ3</accession>
<name>A0A9Q7XVQ3_9BURK</name>
<evidence type="ECO:0000256" key="4">
    <source>
        <dbReference type="ARBA" id="ARBA00022676"/>
    </source>
</evidence>
<keyword evidence="10" id="KW-0614">Plasmid</keyword>
<feature type="repeat" description="TPR" evidence="8">
    <location>
        <begin position="902"/>
        <end position="935"/>
    </location>
</feature>
<dbReference type="SUPFAM" id="SSF53756">
    <property type="entry name" value="UDP-Glycosyltransferase/glycogen phosphorylase"/>
    <property type="match status" value="2"/>
</dbReference>
<feature type="domain" description="O-GlcNAc transferase C-terminal" evidence="9">
    <location>
        <begin position="980"/>
        <end position="1129"/>
    </location>
</feature>
<gene>
    <name evidence="10" type="ORF">CBM2636_MP21759</name>
</gene>
<dbReference type="InterPro" id="IPR011990">
    <property type="entry name" value="TPR-like_helical_dom_sf"/>
</dbReference>
<dbReference type="SUPFAM" id="SSF48452">
    <property type="entry name" value="TPR-like"/>
    <property type="match status" value="2"/>
</dbReference>
<dbReference type="SMART" id="SM00028">
    <property type="entry name" value="TPR"/>
    <property type="match status" value="9"/>
</dbReference>
<reference evidence="10 11" key="1">
    <citation type="submission" date="2018-01" db="EMBL/GenBank/DDBJ databases">
        <authorList>
            <person name="Clerissi C."/>
        </authorList>
    </citation>
    <scope>NUCLEOTIDE SEQUENCE [LARGE SCALE GENOMIC DNA]</scope>
    <source>
        <strain evidence="10">Cupriavidus taiwanensis SWF 66322</strain>
        <plasmid evidence="11">cbm2636_mp</plasmid>
    </source>
</reference>
<dbReference type="Gene3D" id="3.40.50.11380">
    <property type="match status" value="2"/>
</dbReference>
<dbReference type="PANTHER" id="PTHR44835:SF1">
    <property type="entry name" value="PROTEIN O-GLCNAC TRANSFERASE"/>
    <property type="match status" value="1"/>
</dbReference>
<dbReference type="PANTHER" id="PTHR44835">
    <property type="entry name" value="UDP-N-ACETYLGLUCOSAMINE--PEPTIDE N-ACETYLGLUCOSAMINYLTRANSFERASE SPINDLY-RELATED"/>
    <property type="match status" value="1"/>
</dbReference>
<dbReference type="Gene3D" id="1.25.40.10">
    <property type="entry name" value="Tetratricopeptide repeat domain"/>
    <property type="match status" value="3"/>
</dbReference>
<dbReference type="InterPro" id="IPR051939">
    <property type="entry name" value="Glycosyltr_41/O-GlcNAc_trsf"/>
</dbReference>
<protein>
    <recommendedName>
        <fullName evidence="3">protein O-GlcNAc transferase</fullName>
        <ecNumber evidence="3">2.4.1.255</ecNumber>
    </recommendedName>
</protein>
<evidence type="ECO:0000256" key="6">
    <source>
        <dbReference type="ARBA" id="ARBA00022737"/>
    </source>
</evidence>
<keyword evidence="5" id="KW-0808">Transferase</keyword>
<keyword evidence="4" id="KW-0328">Glycosyltransferase</keyword>
<dbReference type="InterPro" id="IPR019734">
    <property type="entry name" value="TPR_rpt"/>
</dbReference>
<evidence type="ECO:0000256" key="5">
    <source>
        <dbReference type="ARBA" id="ARBA00022679"/>
    </source>
</evidence>
<dbReference type="Pfam" id="PF13844">
    <property type="entry name" value="Glyco_transf_41"/>
    <property type="match status" value="4"/>
</dbReference>
<feature type="domain" description="O-GlcNAc transferase C-terminal" evidence="9">
    <location>
        <begin position="404"/>
        <end position="571"/>
    </location>
</feature>
<dbReference type="RefSeq" id="WP_240991378.1">
    <property type="nucleotide sequence ID" value="NZ_LT984814.1"/>
</dbReference>
<dbReference type="PROSITE" id="PS50005">
    <property type="entry name" value="TPR"/>
    <property type="match status" value="2"/>
</dbReference>
<evidence type="ECO:0000256" key="3">
    <source>
        <dbReference type="ARBA" id="ARBA00011970"/>
    </source>
</evidence>
<organism evidence="10 11">
    <name type="scientific">Cupriavidus taiwanensis</name>
    <dbReference type="NCBI Taxonomy" id="164546"/>
    <lineage>
        <taxon>Bacteria</taxon>
        <taxon>Pseudomonadati</taxon>
        <taxon>Pseudomonadota</taxon>
        <taxon>Betaproteobacteria</taxon>
        <taxon>Burkholderiales</taxon>
        <taxon>Burkholderiaceae</taxon>
        <taxon>Cupriavidus</taxon>
    </lineage>
</organism>
<proteinExistence type="inferred from homology"/>
<dbReference type="Proteomes" id="UP000254259">
    <property type="component" value="Plasmid CBM2636_mp"/>
</dbReference>
<comment type="pathway">
    <text evidence="1">Protein modification; protein glycosylation.</text>
</comment>
<evidence type="ECO:0000256" key="7">
    <source>
        <dbReference type="ARBA" id="ARBA00022803"/>
    </source>
</evidence>
<feature type="domain" description="O-GlcNAc transferase C-terminal" evidence="9">
    <location>
        <begin position="227"/>
        <end position="378"/>
    </location>
</feature>
<evidence type="ECO:0000256" key="1">
    <source>
        <dbReference type="ARBA" id="ARBA00004922"/>
    </source>
</evidence>
<evidence type="ECO:0000259" key="9">
    <source>
        <dbReference type="Pfam" id="PF13844"/>
    </source>
</evidence>
<comment type="similarity">
    <text evidence="2">Belongs to the glycosyltransferase 41 family. O-GlcNAc transferase subfamily.</text>
</comment>
<dbReference type="InterPro" id="IPR029489">
    <property type="entry name" value="OGT/SEC/SPY_C"/>
</dbReference>
<dbReference type="Gene3D" id="3.40.50.2000">
    <property type="entry name" value="Glycogen Phosphorylase B"/>
    <property type="match status" value="2"/>
</dbReference>
<geneLocation type="plasmid" evidence="11">
    <name>cbm2636_mp</name>
</geneLocation>
<dbReference type="Pfam" id="PF13429">
    <property type="entry name" value="TPR_15"/>
    <property type="match status" value="1"/>
</dbReference>
<evidence type="ECO:0000256" key="8">
    <source>
        <dbReference type="PROSITE-ProRule" id="PRU00339"/>
    </source>
</evidence>
<sequence>MKRTQTATTLQRKLDQAQALCAAGRHQEALDLAAKLEQAHGRRTEVSYWRAAACMGMQDSRQAAQIIEAALQADPDHAPLLALAGVVALHNGDLGRAKALLERCVAIAPTLINGWINYAAVLTAMREHSAARDAALKAMALDPREAAAVSNYASALKDTGDMDAAIVAMRQAAALAPENVGIRTNLLFGMLFDQNTTAMDLLREAKAYARLTTPPRSSRSAQAFRTRTDGGPIRLGLLSNDLLRHACAYYILPLIANLDRTRVEVVALSLNPASDPVTDKIRAQSNRFVALAGMSRTEIMRVIRDEELDVLVDLGGHTGTSPLQYMAHGLAPVQMTWLGYPGSTGLDAIQYRVTDWHSDPAGFESHYTESLLRAPGAFCAYAPLVHNPLGAYDAKYAVQETPALRNGHITFGSCNNLAKLTDKTLRLWSAVLARCEGSRLLVEARELDHEAVRQPLLARMARAGIDPGRVSCVPLQTSRQYLTYNDIDIVLDTTPLTGGTTTCDALWMGVPVVSLAGQAYHARISAPFLHAAGLEGLVCGSEEDYVAAAASLAADVGQLNALRLGLRQRFEQGPAMDGAAFAGWLESELVEIVGRQRPLDLPAERRTNGVFYADAWHSMADIMLGIVSLLAQGNDAAVRNLLENISAKWSRHWLVACVLAELAHRSGDTAASITLLMETIALRKYHLPLYRLLSARLQESGHDAQALAGFLQQEFGISLDYLDQQPVPSLPELLGIEAAVLPIATVPQPARDPKTLKASQAMPKTTPKLLKQAETCFFAGQLDETLQIAEQARRQSPQLPEPYYWLALANLELHHNALAHTLVQQGLAAAPDNPDLMALCGRILLKLGRADDARAQLEACVALHPASLAGWANLAIVLRTLGLHAQALQASLRALEFAPDNPAVLSNYANDLKDTGNAEQAIATLRKAARLAPENHSIRSNLLFMMLFGEDTAAADLLAEASDYARLLGSVAMPDTGSRQAASPGQKIRLGVLSNDLYRHACAYFLVPFLANLDRARFEIVALGLHPFRDSVTLKIEMYTDRFVQLANRSAADVVRAVRDENLDVLIDLGGYTGTSPLQYMVHGLAPVQMTWLGYPGSTGMPAIQHRITDGVADPAGFEPHYTENLLRAPGVFAAYQPLVFDPLRAYQPQYQVRETPALANGYITFGSCNNLGKLTDRTLRLWSAVLARVPGSRLLIEAAELDQDSVSGPLLQRMVLADIDPARVTCIPRLGQNQYLTYHDIDISLDTSPVTGGTTTCDTLWMGVPVVSLAGPAFHTRVSAPFLHAVGLGGLVCDSEDGYVEAAAQLAGDIAQLNALRLSLRHRFEKSAAFDAAGFTRWFEAETVALVQQHRDLSHLVARTQDGVFCKGAWHSMEELVLTISLLLEEGRHIELNSLLENMSSKWSKHWLVAFALGEMEQRVGNYDRALELLMESINLRPYHLPLYRLLNARMAERGHDRSWLAELLNQQFGLELALLEGQGKPTTHDILGIQVLEDAA</sequence>
<dbReference type="Pfam" id="PF13432">
    <property type="entry name" value="TPR_16"/>
    <property type="match status" value="1"/>
</dbReference>
<evidence type="ECO:0000313" key="10">
    <source>
        <dbReference type="EMBL" id="SPD68909.1"/>
    </source>
</evidence>
<dbReference type="Pfam" id="PF13181">
    <property type="entry name" value="TPR_8"/>
    <property type="match status" value="1"/>
</dbReference>
<keyword evidence="7 8" id="KW-0802">TPR repeat</keyword>